<evidence type="ECO:0000256" key="1">
    <source>
        <dbReference type="ARBA" id="ARBA00022723"/>
    </source>
</evidence>
<evidence type="ECO:0000256" key="5">
    <source>
        <dbReference type="SAM" id="MobiDB-lite"/>
    </source>
</evidence>
<reference evidence="7" key="1">
    <citation type="submission" date="2021-07" db="EMBL/GenBank/DDBJ databases">
        <title>Genome Resource of American Ginseng Black Spot Pathogen Alternaria panax.</title>
        <authorList>
            <person name="Qiu C."/>
            <person name="Wang W."/>
            <person name="Liu Z."/>
        </authorList>
    </citation>
    <scope>NUCLEOTIDE SEQUENCE</scope>
    <source>
        <strain evidence="7">BNCC115425</strain>
    </source>
</reference>
<comment type="caution">
    <text evidence="7">The sequence shown here is derived from an EMBL/GenBank/DDBJ whole genome shotgun (WGS) entry which is preliminary data.</text>
</comment>
<evidence type="ECO:0000313" key="7">
    <source>
        <dbReference type="EMBL" id="KAG9185675.1"/>
    </source>
</evidence>
<dbReference type="GO" id="GO:0044695">
    <property type="term" value="C:Dsc E3 ubiquitin ligase complex"/>
    <property type="evidence" value="ECO:0007669"/>
    <property type="project" value="TreeGrafter"/>
</dbReference>
<dbReference type="PROSITE" id="PS50089">
    <property type="entry name" value="ZF_RING_2"/>
    <property type="match status" value="1"/>
</dbReference>
<name>A0AAD4FA48_9PLEO</name>
<feature type="region of interest" description="Disordered" evidence="5">
    <location>
        <begin position="186"/>
        <end position="219"/>
    </location>
</feature>
<accession>A0AAD4FA48</accession>
<dbReference type="PANTHER" id="PTHR22763">
    <property type="entry name" value="RING ZINC FINGER PROTEIN"/>
    <property type="match status" value="1"/>
</dbReference>
<dbReference type="AlphaFoldDB" id="A0AAD4FA48"/>
<keyword evidence="3" id="KW-0862">Zinc</keyword>
<sequence>MAPLYNTRETFSDTALYPRTAQISKFIEDPLPLCSICTEPCTLVFTGSTHHALQMPSCSHIFGASCIETWFDRASTCPLCRKDFFPIEPEETSLELQELPDLFVRIFTLLGKVKKRYPQGRKMVVAIENRIADLREKVIKDVERRTKRKTERAEAGREAGVLLEQRQREIQDLIVWRQQWRQPVFEDRPETRQAPRQRRTPPPRTPQVLTTAPTSLTSPSQVAVPERITLGPNWVFFSSPALTSVWQDVTTFLAYDFGPHLAAPGGFERLLPGTIGHTRLQNAELLAERAESFGLTGAARDVRRKRATVINNLNITEFGQETETGRLGGHIERRRGGRLNGAALQRRRGWGWLRWN</sequence>
<keyword evidence="1" id="KW-0479">Metal-binding</keyword>
<dbReference type="InterPro" id="IPR001841">
    <property type="entry name" value="Znf_RING"/>
</dbReference>
<feature type="domain" description="RING-type" evidence="6">
    <location>
        <begin position="34"/>
        <end position="81"/>
    </location>
</feature>
<dbReference type="InterPro" id="IPR050731">
    <property type="entry name" value="HRD1_E3_ubiq-ligases"/>
</dbReference>
<dbReference type="SUPFAM" id="SSF57850">
    <property type="entry name" value="RING/U-box"/>
    <property type="match status" value="1"/>
</dbReference>
<keyword evidence="8" id="KW-1185">Reference proteome</keyword>
<dbReference type="Proteomes" id="UP001199106">
    <property type="component" value="Unassembled WGS sequence"/>
</dbReference>
<organism evidence="7 8">
    <name type="scientific">Alternaria panax</name>
    <dbReference type="NCBI Taxonomy" id="48097"/>
    <lineage>
        <taxon>Eukaryota</taxon>
        <taxon>Fungi</taxon>
        <taxon>Dikarya</taxon>
        <taxon>Ascomycota</taxon>
        <taxon>Pezizomycotina</taxon>
        <taxon>Dothideomycetes</taxon>
        <taxon>Pleosporomycetidae</taxon>
        <taxon>Pleosporales</taxon>
        <taxon>Pleosporineae</taxon>
        <taxon>Pleosporaceae</taxon>
        <taxon>Alternaria</taxon>
        <taxon>Alternaria sect. Panax</taxon>
    </lineage>
</organism>
<keyword evidence="2 4" id="KW-0863">Zinc-finger</keyword>
<dbReference type="GO" id="GO:0012505">
    <property type="term" value="C:endomembrane system"/>
    <property type="evidence" value="ECO:0007669"/>
    <property type="project" value="TreeGrafter"/>
</dbReference>
<dbReference type="GO" id="GO:0061630">
    <property type="term" value="F:ubiquitin protein ligase activity"/>
    <property type="evidence" value="ECO:0007669"/>
    <property type="project" value="TreeGrafter"/>
</dbReference>
<dbReference type="PANTHER" id="PTHR22763:SF162">
    <property type="entry name" value="TRANSMEMBRANE E3 UBIQUITIN-PROTEIN LIGASE 1"/>
    <property type="match status" value="1"/>
</dbReference>
<protein>
    <recommendedName>
        <fullName evidence="6">RING-type domain-containing protein</fullName>
    </recommendedName>
</protein>
<dbReference type="EMBL" id="JAANER010000010">
    <property type="protein sequence ID" value="KAG9185675.1"/>
    <property type="molecule type" value="Genomic_DNA"/>
</dbReference>
<dbReference type="GO" id="GO:0008270">
    <property type="term" value="F:zinc ion binding"/>
    <property type="evidence" value="ECO:0007669"/>
    <property type="project" value="UniProtKB-KW"/>
</dbReference>
<feature type="compositionally biased region" description="Low complexity" evidence="5">
    <location>
        <begin position="206"/>
        <end position="219"/>
    </location>
</feature>
<dbReference type="GO" id="GO:0043161">
    <property type="term" value="P:proteasome-mediated ubiquitin-dependent protein catabolic process"/>
    <property type="evidence" value="ECO:0007669"/>
    <property type="project" value="TreeGrafter"/>
</dbReference>
<evidence type="ECO:0000259" key="6">
    <source>
        <dbReference type="PROSITE" id="PS50089"/>
    </source>
</evidence>
<dbReference type="InterPro" id="IPR013083">
    <property type="entry name" value="Znf_RING/FYVE/PHD"/>
</dbReference>
<evidence type="ECO:0000313" key="8">
    <source>
        <dbReference type="Proteomes" id="UP001199106"/>
    </source>
</evidence>
<gene>
    <name evidence="7" type="ORF">G6011_07006</name>
</gene>
<evidence type="ECO:0000256" key="3">
    <source>
        <dbReference type="ARBA" id="ARBA00022833"/>
    </source>
</evidence>
<evidence type="ECO:0000256" key="2">
    <source>
        <dbReference type="ARBA" id="ARBA00022771"/>
    </source>
</evidence>
<dbReference type="Gene3D" id="3.30.40.10">
    <property type="entry name" value="Zinc/RING finger domain, C3HC4 (zinc finger)"/>
    <property type="match status" value="1"/>
</dbReference>
<evidence type="ECO:0000256" key="4">
    <source>
        <dbReference type="PROSITE-ProRule" id="PRU00175"/>
    </source>
</evidence>
<proteinExistence type="predicted"/>
<dbReference type="Pfam" id="PF13639">
    <property type="entry name" value="zf-RING_2"/>
    <property type="match status" value="1"/>
</dbReference>